<dbReference type="EMBL" id="CAJHIP010000001">
    <property type="protein sequence ID" value="CAD6490973.1"/>
    <property type="molecule type" value="Genomic_DNA"/>
</dbReference>
<dbReference type="SUPFAM" id="SSF50969">
    <property type="entry name" value="YVTN repeat-like/Quinoprotein amine dehydrogenase"/>
    <property type="match status" value="1"/>
</dbReference>
<dbReference type="SMART" id="SM00089">
    <property type="entry name" value="PKD"/>
    <property type="match status" value="1"/>
</dbReference>
<dbReference type="CDD" id="cd00146">
    <property type="entry name" value="PKD"/>
    <property type="match status" value="1"/>
</dbReference>
<dbReference type="PROSITE" id="PS50093">
    <property type="entry name" value="PKD"/>
    <property type="match status" value="1"/>
</dbReference>
<protein>
    <submittedName>
        <fullName evidence="2">LVIVD repeat protein</fullName>
    </submittedName>
</protein>
<dbReference type="SUPFAM" id="SSF54001">
    <property type="entry name" value="Cysteine proteinases"/>
    <property type="match status" value="1"/>
</dbReference>
<dbReference type="InterPro" id="IPR022409">
    <property type="entry name" value="PKD/Chitinase_dom"/>
</dbReference>
<gene>
    <name evidence="2" type="ORF">FFODKBPE_00059</name>
</gene>
<dbReference type="PANTHER" id="PTHR40524">
    <property type="entry name" value="PEPTIDASE_C39_2 DOMAIN-CONTAINING PROTEIN"/>
    <property type="match status" value="1"/>
</dbReference>
<dbReference type="Gene3D" id="3.90.70.10">
    <property type="entry name" value="Cysteine proteinases"/>
    <property type="match status" value="1"/>
</dbReference>
<name>A0A811T5Y0_9EURY</name>
<dbReference type="PANTHER" id="PTHR40524:SF1">
    <property type="entry name" value="PEPTIDASE C39-LIKE DOMAIN-CONTAINING PROTEIN"/>
    <property type="match status" value="1"/>
</dbReference>
<dbReference type="Pfam" id="PF09136">
    <property type="entry name" value="Glucodextran_B"/>
    <property type="match status" value="1"/>
</dbReference>
<reference evidence="2" key="1">
    <citation type="submission" date="2020-10" db="EMBL/GenBank/DDBJ databases">
        <authorList>
            <person name="Hahn C.J."/>
            <person name="Laso-Perez R."/>
            <person name="Vulcano F."/>
            <person name="Vaziourakis K.-M."/>
            <person name="Stokke R."/>
            <person name="Steen I.H."/>
            <person name="Teske A."/>
            <person name="Boetius A."/>
            <person name="Liebeke M."/>
            <person name="Amann R."/>
            <person name="Knittel K."/>
        </authorList>
    </citation>
    <scope>NUCLEOTIDE SEQUENCE</scope>
    <source>
        <strain evidence="2">Gfbio:e3339647-f889-4370-9287-4fb5cb688e4c:AG394J04_GoMArc1</strain>
    </source>
</reference>
<dbReference type="Pfam" id="PF08309">
    <property type="entry name" value="LVIVD"/>
    <property type="match status" value="5"/>
</dbReference>
<dbReference type="InterPro" id="IPR013783">
    <property type="entry name" value="Ig-like_fold"/>
</dbReference>
<dbReference type="Pfam" id="PF13529">
    <property type="entry name" value="Peptidase_C39_2"/>
    <property type="match status" value="1"/>
</dbReference>
<evidence type="ECO:0000313" key="3">
    <source>
        <dbReference type="Proteomes" id="UP000603056"/>
    </source>
</evidence>
<sequence>MGAADEVNVTLEGHFGGVTYAVAVSGDYAYIGRGQDLVVLDVSSQASPVEVGRVMTPDVVRDIAVSGDYAYVADWANGLVIVDVSDKASPSLAGSYNTAGPAFGVAVSGDYAYVDDGLNGLVILDVSDKSAPTLAGSYNTAGYAYGVAVSGNYVYVDDGLNGLVILDVSDKSAPVLAGSYDTAGYAFGVAVSGNYVYVSDYDNGLVILRTDASGADTTPPTLNITSPADGTTVTTPSITIAGTASDASGIASVTVNGVLASGALDWSTWSAEVALAEGDNTIAVVATDDVGNVATESIVVNYAAMSHVPYFSQCDSRWGSDQLGGDGSTICSKGCVLTSAAMVMAYYGVDTDPQKLNDAIGREGYDASYYIYWSAVRNACHDETNQIEYSPGTVTPFNETVLDNHLDAGHPVIVDVGGHFVVVTGRSDGTYYINDPGFSTRSTLDDYPTRNGTRIFSGNLPPLTCAIELREHDTTSTIDEIDVGQFFDICVDDSTGAIKEVRFSSDESQDGNPTGTWTSWYDWDTSSGDWNAETKIKTWSFATGGNKEVWAEIKDGSGDVSQCNASIFAHPGYAIIVAGNAMQGWRHVLEPRMINRCVDTSYSALRNLGFDDAHIFYLTNLSDEEYTVDAPASLSHFKNTINEVKGKIGDDSTPFILYLVGHGDKDDGFLFDPEVLGNEGALKVSQLQEELDGFPIETLMLIVIGSCYSGGFINSPDYSISAPNRIIITSAHDDQGPLFVTWIKGGDRFWENLNNGLNVKKAFIENAGAIDNHYLWLDDNGDNKGHSPDNLEDDGILASATTIGVTGTDDLELTSWYSGWIHSPGELRVYDSQDRVTGLVNGEVKEEIPDSVYDEQAKIVAIFSPSDSYRYEIAGTDNGTYGLEVASVEGGKSDTFVVTNVSTTNETTHQYDINWSTLSQGVNMSIDADGDGVFEQNITIQPPVTSFTYTPENPTVNQAITFDATTSYDPDGNITSYDWNFGDGNTTNTIEKMITHSYASAGDYNVILTVTDDDGAMNSTSKTITINPLRGDLNGDDTLTPADAAIALEIAVGSRSFDDLADVSGDGSRPLMHS</sequence>
<dbReference type="InterPro" id="IPR000601">
    <property type="entry name" value="PKD_dom"/>
</dbReference>
<dbReference type="InterPro" id="IPR035986">
    <property type="entry name" value="PKD_dom_sf"/>
</dbReference>
<feature type="domain" description="PKD" evidence="1">
    <location>
        <begin position="943"/>
        <end position="1026"/>
    </location>
</feature>
<dbReference type="Gene3D" id="2.60.40.10">
    <property type="entry name" value="Immunoglobulins"/>
    <property type="match status" value="2"/>
</dbReference>
<proteinExistence type="predicted"/>
<dbReference type="SUPFAM" id="SSF81296">
    <property type="entry name" value="E set domains"/>
    <property type="match status" value="1"/>
</dbReference>
<dbReference type="Pfam" id="PF18911">
    <property type="entry name" value="PKD_4"/>
    <property type="match status" value="1"/>
</dbReference>
<dbReference type="InterPro" id="IPR038765">
    <property type="entry name" value="Papain-like_cys_pep_sf"/>
</dbReference>
<evidence type="ECO:0000259" key="1">
    <source>
        <dbReference type="PROSITE" id="PS50093"/>
    </source>
</evidence>
<organism evidence="2 3">
    <name type="scientific">Candidatus Argoarchaeum ethanivorans</name>
    <dbReference type="NCBI Taxonomy" id="2608793"/>
    <lineage>
        <taxon>Archaea</taxon>
        <taxon>Methanobacteriati</taxon>
        <taxon>Methanobacteriota</taxon>
        <taxon>Stenosarchaea group</taxon>
        <taxon>Methanomicrobia</taxon>
        <taxon>Methanosarcinales</taxon>
        <taxon>Methanosarcinales incertae sedis</taxon>
        <taxon>GOM Arc I cluster</taxon>
        <taxon>Candidatus Argoarchaeum</taxon>
    </lineage>
</organism>
<comment type="caution">
    <text evidence="2">The sequence shown here is derived from an EMBL/GenBank/DDBJ whole genome shotgun (WGS) entry which is preliminary data.</text>
</comment>
<dbReference type="AlphaFoldDB" id="A0A811T5Y0"/>
<dbReference type="InterPro" id="IPR039564">
    <property type="entry name" value="Peptidase_C39-like"/>
</dbReference>
<dbReference type="InterPro" id="IPR014756">
    <property type="entry name" value="Ig_E-set"/>
</dbReference>
<evidence type="ECO:0000313" key="2">
    <source>
        <dbReference type="EMBL" id="CAD6490973.1"/>
    </source>
</evidence>
<accession>A0A811T5Y0</accession>
<dbReference type="InterPro" id="IPR013211">
    <property type="entry name" value="LVIVD"/>
</dbReference>
<dbReference type="Proteomes" id="UP000603056">
    <property type="component" value="Unassembled WGS sequence"/>
</dbReference>
<dbReference type="SUPFAM" id="SSF49299">
    <property type="entry name" value="PKD domain"/>
    <property type="match status" value="1"/>
</dbReference>
<dbReference type="InterPro" id="IPR011044">
    <property type="entry name" value="Quino_amine_DH_bsu"/>
</dbReference>